<keyword evidence="1" id="KW-1133">Transmembrane helix</keyword>
<keyword evidence="3" id="KW-1185">Reference proteome</keyword>
<reference evidence="2 3" key="1">
    <citation type="submission" date="2021-01" db="EMBL/GenBank/DDBJ databases">
        <title>Identification of strong promoters based on the transcriptome of Brevibacillus choshinensis.</title>
        <authorList>
            <person name="Yao D."/>
            <person name="Zhang K."/>
            <person name="Wu J."/>
        </authorList>
    </citation>
    <scope>NUCLEOTIDE SEQUENCE [LARGE SCALE GENOMIC DNA]</scope>
    <source>
        <strain evidence="2 3">HPD31-SP3</strain>
    </source>
</reference>
<keyword evidence="1" id="KW-0472">Membrane</keyword>
<evidence type="ECO:0000313" key="3">
    <source>
        <dbReference type="Proteomes" id="UP000596248"/>
    </source>
</evidence>
<dbReference type="RefSeq" id="WP_203355555.1">
    <property type="nucleotide sequence ID" value="NZ_CP069127.1"/>
</dbReference>
<accession>A0ABX7FS46</accession>
<evidence type="ECO:0000256" key="1">
    <source>
        <dbReference type="SAM" id="Phobius"/>
    </source>
</evidence>
<dbReference type="EMBL" id="CP069127">
    <property type="protein sequence ID" value="QRG68555.1"/>
    <property type="molecule type" value="Genomic_DNA"/>
</dbReference>
<evidence type="ECO:0000313" key="2">
    <source>
        <dbReference type="EMBL" id="QRG68555.1"/>
    </source>
</evidence>
<sequence length="240" mass="27278">MSDTYQLIISVAILLATFSAVFYVYINMIRLKNTYNEERKMIEINSLREHLEAKISKLNNRMTTDVDGFKDMNHLVIAPENNNVDYTKRQKKAELSNFLRSFGINEDDMVINPNSVFVLTPFHKDMRATYDIIKGVCYASNLTCSRGDEELVSGEILPHIVKKIVNSRIIIANISGRNPNVFYELGIAHALDKPTILISKSLSEVPFDLQSKSIILYDNEAELTNMLQSALIKVIVNSQE</sequence>
<dbReference type="Gene3D" id="3.40.50.450">
    <property type="match status" value="1"/>
</dbReference>
<feature type="transmembrane region" description="Helical" evidence="1">
    <location>
        <begin position="6"/>
        <end position="26"/>
    </location>
</feature>
<proteinExistence type="predicted"/>
<gene>
    <name evidence="2" type="ORF">JNE38_05215</name>
</gene>
<name>A0ABX7FS46_BRECH</name>
<keyword evidence="1" id="KW-0812">Transmembrane</keyword>
<dbReference type="Proteomes" id="UP000596248">
    <property type="component" value="Chromosome"/>
</dbReference>
<dbReference type="SUPFAM" id="SSF52309">
    <property type="entry name" value="N-(deoxy)ribosyltransferase-like"/>
    <property type="match status" value="1"/>
</dbReference>
<protein>
    <submittedName>
        <fullName evidence="2">Uncharacterized protein</fullName>
    </submittedName>
</protein>
<organism evidence="2 3">
    <name type="scientific">Brevibacillus choshinensis</name>
    <dbReference type="NCBI Taxonomy" id="54911"/>
    <lineage>
        <taxon>Bacteria</taxon>
        <taxon>Bacillati</taxon>
        <taxon>Bacillota</taxon>
        <taxon>Bacilli</taxon>
        <taxon>Bacillales</taxon>
        <taxon>Paenibacillaceae</taxon>
        <taxon>Brevibacillus</taxon>
    </lineage>
</organism>